<dbReference type="PROSITE" id="PS51072">
    <property type="entry name" value="MHD"/>
    <property type="match status" value="1"/>
</dbReference>
<accession>A0AAP0QUR5</accession>
<dbReference type="GO" id="GO:0012505">
    <property type="term" value="C:endomembrane system"/>
    <property type="evidence" value="ECO:0007669"/>
    <property type="project" value="UniProtKB-SubCell"/>
</dbReference>
<evidence type="ECO:0000256" key="6">
    <source>
        <dbReference type="ARBA" id="ARBA00022799"/>
    </source>
</evidence>
<evidence type="ECO:0000256" key="13">
    <source>
        <dbReference type="SAM" id="MobiDB-lite"/>
    </source>
</evidence>
<dbReference type="AlphaFoldDB" id="A0AAP0QUR5"/>
<keyword evidence="9" id="KW-0472">Membrane</keyword>
<dbReference type="PRINTS" id="PR00314">
    <property type="entry name" value="CLATHRINADPT"/>
</dbReference>
<feature type="region of interest" description="Disordered" evidence="13">
    <location>
        <begin position="1"/>
        <end position="24"/>
    </location>
</feature>
<evidence type="ECO:0000256" key="3">
    <source>
        <dbReference type="ARBA" id="ARBA00006217"/>
    </source>
</evidence>
<comment type="similarity">
    <text evidence="3">Belongs to the beta-class carbonic anhydrase family.</text>
</comment>
<dbReference type="InterPro" id="IPR036874">
    <property type="entry name" value="Carbonic_anhydrase_sf"/>
</dbReference>
<dbReference type="Pfam" id="PF00928">
    <property type="entry name" value="Adap_comp_sub"/>
    <property type="match status" value="1"/>
</dbReference>
<evidence type="ECO:0000313" key="16">
    <source>
        <dbReference type="Proteomes" id="UP001428341"/>
    </source>
</evidence>
<dbReference type="EC" id="4.2.1.1" evidence="4"/>
<dbReference type="EMBL" id="JBCGBO010000003">
    <property type="protein sequence ID" value="KAK9215926.1"/>
    <property type="molecule type" value="Genomic_DNA"/>
</dbReference>
<evidence type="ECO:0000256" key="9">
    <source>
        <dbReference type="ARBA" id="ARBA00023136"/>
    </source>
</evidence>
<evidence type="ECO:0000256" key="11">
    <source>
        <dbReference type="ARBA" id="ARBA00048348"/>
    </source>
</evidence>
<dbReference type="CDD" id="cd14838">
    <property type="entry name" value="AP4_Mu_N"/>
    <property type="match status" value="1"/>
</dbReference>
<dbReference type="InterPro" id="IPR050431">
    <property type="entry name" value="Adaptor_comp_med_subunit"/>
</dbReference>
<feature type="domain" description="MHD" evidence="14">
    <location>
        <begin position="478"/>
        <end position="747"/>
    </location>
</feature>
<dbReference type="SUPFAM" id="SSF53056">
    <property type="entry name" value="beta-carbonic anhydrase, cab"/>
    <property type="match status" value="1"/>
</dbReference>
<sequence length="856" mass="96030">MAALKTSVESTFASSPINRPAGSKTMKLEKIRDAQQGFTPVLKRRSFSKLETSSSSAAAALTRDRTSYKVQDGAKSCGGLDYFEEMKQRFLSFKKNKYFEELEHFQNLAKAQSPKVIMINSRVCPSYILGLQPGETFMIRNVANLVPPLENGPSETNAALEFAVNTLEVQNILVIGHSDCGGIQALMRMQDDVDSRQSLTENWVVNAKVAKFRTKAYTAHLSFDQQCRHCEKESINRSILNLLTYPWIEERVRKELLFIHGGYYDLLNCTFEKWTLDYKGSKVDEEEKSRITLLQLRIINKSPVNLPGGDISLRYTYRGEVQKGSAEIFFRKVKFWKDDGEEEAPPNVDGVNYFHVKVVGLLFVATTRVNVSPSLVLELLQRIARVIKDYLGVLNEDSLRKNFVLVYELLDEVIDFGYVQTTSTEVLKSYVFNEPIVVDAARLQPLSPAAIFMQGTKRMPGTAVTKSVVANEPGGRKREEIFVDIIEKISVTFSSSGYILTSEIDGTIQMKSYLTGNPEIRLALNDDLLIGKGGRSIYDYRSSTGSGAVVLDDCNFHESVRLDSFDVDRTLSLVPPDGEFPVMNYRMTQEFKPPFRINTLVEEAGALKAEVIIKISAEFSASITANTIVVEMPLPKYTTRVSFGLEPGAVGQRTDFKEANRRLEWGLKKIVGGSEHTLRAKLTFSQESHGNITKEVGPVNMTFTIPMYNASKLQVKYLQIAKKSSTYNPYRWKQTSSFKPLNDPEMASHLNSSNLFALLLTALLFISRNGVAGSRQLLEKTEPEIPEFPKPNIPEFPKPEFPPLPTIPTFPKPELPPFPFIPNLPKPEFPFVPHAPALQKPEVPKRPESPHSASSP</sequence>
<proteinExistence type="inferred from homology"/>
<dbReference type="SUPFAM" id="SSF64356">
    <property type="entry name" value="SNARE-like"/>
    <property type="match status" value="1"/>
</dbReference>
<dbReference type="InterPro" id="IPR001765">
    <property type="entry name" value="Carbonic_anhydrase"/>
</dbReference>
<evidence type="ECO:0000256" key="1">
    <source>
        <dbReference type="ARBA" id="ARBA00002904"/>
    </source>
</evidence>
<feature type="region of interest" description="Disordered" evidence="13">
    <location>
        <begin position="831"/>
        <end position="856"/>
    </location>
</feature>
<feature type="binding site" evidence="12">
    <location>
        <position position="180"/>
    </location>
    <ligand>
        <name>Zn(2+)</name>
        <dbReference type="ChEBI" id="CHEBI:29105"/>
    </ligand>
</feature>
<dbReference type="InterPro" id="IPR045066">
    <property type="entry name" value="Beta_CA_cladeB"/>
</dbReference>
<dbReference type="PANTHER" id="PTHR10529">
    <property type="entry name" value="AP COMPLEX SUBUNIT MU"/>
    <property type="match status" value="1"/>
</dbReference>
<dbReference type="GO" id="GO:0030131">
    <property type="term" value="C:clathrin adaptor complex"/>
    <property type="evidence" value="ECO:0007669"/>
    <property type="project" value="InterPro"/>
</dbReference>
<feature type="compositionally biased region" description="Polar residues" evidence="13">
    <location>
        <begin position="7"/>
        <end position="17"/>
    </location>
</feature>
<keyword evidence="7 12" id="KW-0862">Zinc</keyword>
<dbReference type="InterPro" id="IPR001392">
    <property type="entry name" value="Clathrin_mu"/>
</dbReference>
<protein>
    <recommendedName>
        <fullName evidence="4">carbonic anhydrase</fullName>
        <ecNumber evidence="4">4.2.1.1</ecNumber>
    </recommendedName>
</protein>
<dbReference type="Gene3D" id="3.30.450.60">
    <property type="match status" value="1"/>
</dbReference>
<evidence type="ECO:0000256" key="2">
    <source>
        <dbReference type="ARBA" id="ARBA00004308"/>
    </source>
</evidence>
<dbReference type="FunFam" id="3.30.450.60:FF:000002">
    <property type="entry name" value="AP-2 complex subunit mu, putative"/>
    <property type="match status" value="1"/>
</dbReference>
<dbReference type="FunFam" id="3.40.1050.10:FF:000003">
    <property type="entry name" value="Carbonic anhydrase"/>
    <property type="match status" value="1"/>
</dbReference>
<dbReference type="InterPro" id="IPR011012">
    <property type="entry name" value="Longin-like_dom_sf"/>
</dbReference>
<keyword evidence="16" id="KW-1185">Reference proteome</keyword>
<dbReference type="GO" id="GO:0015976">
    <property type="term" value="P:carbon utilization"/>
    <property type="evidence" value="ECO:0007669"/>
    <property type="project" value="InterPro"/>
</dbReference>
<comment type="cofactor">
    <cofactor evidence="12">
        <name>Zn(2+)</name>
        <dbReference type="ChEBI" id="CHEBI:29105"/>
    </cofactor>
    <text evidence="12">Binds 1 zinc ion per subunit.</text>
</comment>
<reference evidence="15 16" key="1">
    <citation type="submission" date="2024-05" db="EMBL/GenBank/DDBJ databases">
        <title>Haplotype-resolved chromosome-level genome assembly of Huyou (Citrus changshanensis).</title>
        <authorList>
            <person name="Miao C."/>
            <person name="Chen W."/>
            <person name="Wu Y."/>
            <person name="Wang L."/>
            <person name="Zhao S."/>
            <person name="Grierson D."/>
            <person name="Xu C."/>
            <person name="Chen K."/>
        </authorList>
    </citation>
    <scope>NUCLEOTIDE SEQUENCE [LARGE SCALE GENOMIC DNA]</scope>
    <source>
        <strain evidence="15">01-14</strain>
        <tissue evidence="15">Leaf</tissue>
    </source>
</reference>
<dbReference type="SUPFAM" id="SSF49447">
    <property type="entry name" value="Second domain of Mu2 adaptin subunit (ap50) of ap2 adaptor"/>
    <property type="match status" value="1"/>
</dbReference>
<evidence type="ECO:0000259" key="14">
    <source>
        <dbReference type="PROSITE" id="PS51072"/>
    </source>
</evidence>
<dbReference type="GO" id="GO:0006886">
    <property type="term" value="P:intracellular protein transport"/>
    <property type="evidence" value="ECO:0007669"/>
    <property type="project" value="InterPro"/>
</dbReference>
<dbReference type="Proteomes" id="UP001428341">
    <property type="component" value="Unassembled WGS sequence"/>
</dbReference>
<keyword evidence="10" id="KW-0456">Lyase</keyword>
<evidence type="ECO:0000256" key="7">
    <source>
        <dbReference type="ARBA" id="ARBA00022833"/>
    </source>
</evidence>
<dbReference type="Gene3D" id="3.40.1050.10">
    <property type="entry name" value="Carbonic anhydrase"/>
    <property type="match status" value="1"/>
</dbReference>
<comment type="caution">
    <text evidence="15">The sequence shown here is derived from an EMBL/GenBank/DDBJ whole genome shotgun (WGS) entry which is preliminary data.</text>
</comment>
<feature type="compositionally biased region" description="Pro residues" evidence="13">
    <location>
        <begin position="786"/>
        <end position="808"/>
    </location>
</feature>
<comment type="catalytic activity">
    <reaction evidence="11">
        <text>hydrogencarbonate + H(+) = CO2 + H2O</text>
        <dbReference type="Rhea" id="RHEA:10748"/>
        <dbReference type="ChEBI" id="CHEBI:15377"/>
        <dbReference type="ChEBI" id="CHEBI:15378"/>
        <dbReference type="ChEBI" id="CHEBI:16526"/>
        <dbReference type="ChEBI" id="CHEBI:17544"/>
        <dbReference type="EC" id="4.2.1.1"/>
    </reaction>
</comment>
<dbReference type="InterPro" id="IPR028565">
    <property type="entry name" value="MHD"/>
</dbReference>
<gene>
    <name evidence="15" type="ORF">WN944_007932</name>
</gene>
<dbReference type="Gene3D" id="2.60.40.1170">
    <property type="entry name" value="Mu homology domain, subdomain B"/>
    <property type="match status" value="2"/>
</dbReference>
<feature type="binding site" evidence="12">
    <location>
        <position position="177"/>
    </location>
    <ligand>
        <name>Zn(2+)</name>
        <dbReference type="ChEBI" id="CHEBI:29105"/>
    </ligand>
</feature>
<dbReference type="InterPro" id="IPR015892">
    <property type="entry name" value="Carbonic_anhydrase_CS"/>
</dbReference>
<evidence type="ECO:0000313" key="15">
    <source>
        <dbReference type="EMBL" id="KAK9215926.1"/>
    </source>
</evidence>
<dbReference type="CDD" id="cd09253">
    <property type="entry name" value="AP-4_Mu4_Cterm"/>
    <property type="match status" value="1"/>
</dbReference>
<evidence type="ECO:0000256" key="8">
    <source>
        <dbReference type="ARBA" id="ARBA00022927"/>
    </source>
</evidence>
<dbReference type="GO" id="GO:0008270">
    <property type="term" value="F:zinc ion binding"/>
    <property type="evidence" value="ECO:0007669"/>
    <property type="project" value="InterPro"/>
</dbReference>
<dbReference type="GO" id="GO:0004089">
    <property type="term" value="F:carbonate dehydratase activity"/>
    <property type="evidence" value="ECO:0007669"/>
    <property type="project" value="UniProtKB-EC"/>
</dbReference>
<dbReference type="InterPro" id="IPR036168">
    <property type="entry name" value="AP2_Mu_C_sf"/>
</dbReference>
<dbReference type="Pfam" id="PF00484">
    <property type="entry name" value="Pro_CA"/>
    <property type="match status" value="1"/>
</dbReference>
<keyword evidence="8" id="KW-0653">Protein transport</keyword>
<evidence type="ECO:0000256" key="5">
    <source>
        <dbReference type="ARBA" id="ARBA00022448"/>
    </source>
</evidence>
<evidence type="ECO:0000256" key="4">
    <source>
        <dbReference type="ARBA" id="ARBA00012925"/>
    </source>
</evidence>
<comment type="function">
    <text evidence="1">Reversible hydration of carbon dioxide.</text>
</comment>
<feature type="region of interest" description="Disordered" evidence="13">
    <location>
        <begin position="785"/>
        <end position="808"/>
    </location>
</feature>
<dbReference type="GO" id="GO:0016192">
    <property type="term" value="P:vesicle-mediated transport"/>
    <property type="evidence" value="ECO:0007669"/>
    <property type="project" value="InterPro"/>
</dbReference>
<name>A0AAP0QUR5_9ROSI</name>
<dbReference type="SMART" id="SM00947">
    <property type="entry name" value="Pro_CA"/>
    <property type="match status" value="1"/>
</dbReference>
<organism evidence="15 16">
    <name type="scientific">Citrus x changshan-huyou</name>
    <dbReference type="NCBI Taxonomy" id="2935761"/>
    <lineage>
        <taxon>Eukaryota</taxon>
        <taxon>Viridiplantae</taxon>
        <taxon>Streptophyta</taxon>
        <taxon>Embryophyta</taxon>
        <taxon>Tracheophyta</taxon>
        <taxon>Spermatophyta</taxon>
        <taxon>Magnoliopsida</taxon>
        <taxon>eudicotyledons</taxon>
        <taxon>Gunneridae</taxon>
        <taxon>Pentapetalae</taxon>
        <taxon>rosids</taxon>
        <taxon>malvids</taxon>
        <taxon>Sapindales</taxon>
        <taxon>Rutaceae</taxon>
        <taxon>Aurantioideae</taxon>
        <taxon>Citrus</taxon>
    </lineage>
</organism>
<keyword evidence="5" id="KW-0813">Transport</keyword>
<dbReference type="PROSITE" id="PS00705">
    <property type="entry name" value="PROK_CO2_ANHYDRASE_2"/>
    <property type="match status" value="1"/>
</dbReference>
<dbReference type="CDD" id="cd00884">
    <property type="entry name" value="beta_CA_cladeB"/>
    <property type="match status" value="1"/>
</dbReference>
<evidence type="ECO:0000256" key="10">
    <source>
        <dbReference type="ARBA" id="ARBA00023239"/>
    </source>
</evidence>
<keyword evidence="6" id="KW-0702">S-nitrosylation</keyword>
<evidence type="ECO:0000256" key="12">
    <source>
        <dbReference type="PIRSR" id="PIRSR601765-1"/>
    </source>
</evidence>
<keyword evidence="12" id="KW-0479">Metal-binding</keyword>
<comment type="subcellular location">
    <subcellularLocation>
        <location evidence="2">Endomembrane system</location>
    </subcellularLocation>
</comment>